<feature type="domain" description="BIG2" evidence="2">
    <location>
        <begin position="397"/>
        <end position="478"/>
    </location>
</feature>
<evidence type="ECO:0000259" key="2">
    <source>
        <dbReference type="SMART" id="SM00635"/>
    </source>
</evidence>
<feature type="domain" description="BIG2" evidence="2">
    <location>
        <begin position="302"/>
        <end position="393"/>
    </location>
</feature>
<feature type="signal peptide" evidence="1">
    <location>
        <begin position="1"/>
        <end position="28"/>
    </location>
</feature>
<feature type="domain" description="BIG2" evidence="2">
    <location>
        <begin position="217"/>
        <end position="298"/>
    </location>
</feature>
<evidence type="ECO:0000256" key="1">
    <source>
        <dbReference type="SAM" id="SignalP"/>
    </source>
</evidence>
<keyword evidence="4" id="KW-1185">Reference proteome</keyword>
<evidence type="ECO:0000313" key="4">
    <source>
        <dbReference type="Proteomes" id="UP000838324"/>
    </source>
</evidence>
<gene>
    <name evidence="3" type="ORF">PAECIP111892_02244</name>
</gene>
<evidence type="ECO:0000313" key="3">
    <source>
        <dbReference type="EMBL" id="CAH1196477.1"/>
    </source>
</evidence>
<comment type="caution">
    <text evidence="3">The sequence shown here is derived from an EMBL/GenBank/DDBJ whole genome shotgun (WGS) entry which is preliminary data.</text>
</comment>
<proteinExistence type="predicted"/>
<name>A0ABM9BWX3_9BACL</name>
<accession>A0ABM9BWX3</accession>
<feature type="domain" description="BIG2" evidence="2">
    <location>
        <begin position="582"/>
        <end position="662"/>
    </location>
</feature>
<dbReference type="Proteomes" id="UP000838324">
    <property type="component" value="Unassembled WGS sequence"/>
</dbReference>
<reference evidence="3" key="1">
    <citation type="submission" date="2022-01" db="EMBL/GenBank/DDBJ databases">
        <authorList>
            <person name="Criscuolo A."/>
        </authorList>
    </citation>
    <scope>NUCLEOTIDE SEQUENCE</scope>
    <source>
        <strain evidence="3">CIP111892</strain>
    </source>
</reference>
<protein>
    <recommendedName>
        <fullName evidence="2">BIG2 domain-containing protein</fullName>
    </recommendedName>
</protein>
<dbReference type="SMART" id="SM00635">
    <property type="entry name" value="BID_2"/>
    <property type="match status" value="7"/>
</dbReference>
<dbReference type="Gene3D" id="2.60.40.1080">
    <property type="match status" value="7"/>
</dbReference>
<feature type="domain" description="BIG2" evidence="2">
    <location>
        <begin position="32"/>
        <end position="115"/>
    </location>
</feature>
<dbReference type="Pfam" id="PF22359">
    <property type="entry name" value="Big-like"/>
    <property type="match status" value="1"/>
</dbReference>
<sequence length="749" mass="77741">MTVYRKMTKMLLIMILLAAVAFPVNVFAATGDTISIDFDSSAKVELTVGQTPKQIKVYASLEGSSSKRDVTAASTWVSSNTNVVTVLNGLLKPVATGTAMITATYNNAVATLEVSVTHPYKELTLEYSSGGNYKLGDSEETLQVKAKATGGESATSVKEVSADADWSSSNAGVLTVDDGQITLVGEGTATITAKYKGLTASFKAEVGLPYSAIVLKVKDATDVVQELELLVGDDPVELTAMTQATESSKEESVTGLAEWSSSNESVATVKAGTITVLASGKTVIKASYLGVSKAVDVYVRSPYEAILLTPSDDQTLFLGESLKVMAKMRNAANSTQNQSADATWTSDNQLAVTVAKDATASADAAAATVTAKAVGSAVIKAENLGVSKTLKVTVYPTITDLTLEKSEQEMYTSDTLTLPKVSGTKLDGTKLDISPEIVWTSANNEIAEIKDGKLAAVKAGTVTITGKIKKGNVSLPGSEVRAKSVELKVTVLNKVLILIGPEDGLGLVIGEEQPLPSVNAVLENGDELDVSGTIAWEVTGTNAVIKQIASGKVIKGLTKGTATLKGTYANKTISIPVTIEQKVVKLVVEPATLELNVKASKTIKVTGFFANGKSANFSGGMDWESSNPEVAAVKGTSVKAMAEGTATLTGSYQGITATVKVTVVPKLVKLTVNESKLALAAGSSQSVVVTALYDTGKTANVTGSVVWTSSKPSVAKVNASGTITAVSKGTTSIKGKWNNKTVTVSVTVK</sequence>
<feature type="domain" description="BIG2" evidence="2">
    <location>
        <begin position="119"/>
        <end position="205"/>
    </location>
</feature>
<dbReference type="InterPro" id="IPR008964">
    <property type="entry name" value="Invasin/intimin_cell_adhesion"/>
</dbReference>
<dbReference type="EMBL" id="CAKMMG010000001">
    <property type="protein sequence ID" value="CAH1196477.1"/>
    <property type="molecule type" value="Genomic_DNA"/>
</dbReference>
<organism evidence="3 4">
    <name type="scientific">Paenibacillus auburnensis</name>
    <dbReference type="NCBI Taxonomy" id="2905649"/>
    <lineage>
        <taxon>Bacteria</taxon>
        <taxon>Bacillati</taxon>
        <taxon>Bacillota</taxon>
        <taxon>Bacilli</taxon>
        <taxon>Bacillales</taxon>
        <taxon>Paenibacillaceae</taxon>
        <taxon>Paenibacillus</taxon>
    </lineage>
</organism>
<feature type="chain" id="PRO_5046490243" description="BIG2 domain-containing protein" evidence="1">
    <location>
        <begin position="29"/>
        <end position="749"/>
    </location>
</feature>
<feature type="domain" description="BIG2" evidence="2">
    <location>
        <begin position="666"/>
        <end position="747"/>
    </location>
</feature>
<dbReference type="InterPro" id="IPR003343">
    <property type="entry name" value="Big_2"/>
</dbReference>
<dbReference type="RefSeq" id="WP_236332758.1">
    <property type="nucleotide sequence ID" value="NZ_CAKMMG010000001.1"/>
</dbReference>
<keyword evidence="1" id="KW-0732">Signal</keyword>
<dbReference type="SUPFAM" id="SSF49373">
    <property type="entry name" value="Invasin/intimin cell-adhesion fragments"/>
    <property type="match status" value="6"/>
</dbReference>
<dbReference type="InterPro" id="IPR054604">
    <property type="entry name" value="SbsC_Big-like"/>
</dbReference>